<gene>
    <name evidence="1" type="ORF">K1T71_003705</name>
</gene>
<protein>
    <submittedName>
        <fullName evidence="1">Uncharacterized protein</fullName>
    </submittedName>
</protein>
<evidence type="ECO:0000313" key="2">
    <source>
        <dbReference type="Proteomes" id="UP000824533"/>
    </source>
</evidence>
<organism evidence="1 2">
    <name type="scientific">Dendrolimus kikuchii</name>
    <dbReference type="NCBI Taxonomy" id="765133"/>
    <lineage>
        <taxon>Eukaryota</taxon>
        <taxon>Metazoa</taxon>
        <taxon>Ecdysozoa</taxon>
        <taxon>Arthropoda</taxon>
        <taxon>Hexapoda</taxon>
        <taxon>Insecta</taxon>
        <taxon>Pterygota</taxon>
        <taxon>Neoptera</taxon>
        <taxon>Endopterygota</taxon>
        <taxon>Lepidoptera</taxon>
        <taxon>Glossata</taxon>
        <taxon>Ditrysia</taxon>
        <taxon>Bombycoidea</taxon>
        <taxon>Lasiocampidae</taxon>
        <taxon>Dendrolimus</taxon>
    </lineage>
</organism>
<keyword evidence="2" id="KW-1185">Reference proteome</keyword>
<proteinExistence type="predicted"/>
<dbReference type="EMBL" id="CM034392">
    <property type="protein sequence ID" value="KAJ0180301.1"/>
    <property type="molecule type" value="Genomic_DNA"/>
</dbReference>
<evidence type="ECO:0000313" key="1">
    <source>
        <dbReference type="EMBL" id="KAJ0180301.1"/>
    </source>
</evidence>
<name>A0ACC1D9G1_9NEOP</name>
<comment type="caution">
    <text evidence="1">The sequence shown here is derived from an EMBL/GenBank/DDBJ whole genome shotgun (WGS) entry which is preliminary data.</text>
</comment>
<accession>A0ACC1D9G1</accession>
<dbReference type="Proteomes" id="UP000824533">
    <property type="component" value="Linkage Group LG06"/>
</dbReference>
<reference evidence="1 2" key="1">
    <citation type="journal article" date="2021" name="Front. Genet.">
        <title>Chromosome-Level Genome Assembly Reveals Significant Gene Expansion in the Toll and IMD Signaling Pathways of Dendrolimus kikuchii.</title>
        <authorList>
            <person name="Zhou J."/>
            <person name="Wu P."/>
            <person name="Xiong Z."/>
            <person name="Liu N."/>
            <person name="Zhao N."/>
            <person name="Ji M."/>
            <person name="Qiu Y."/>
            <person name="Yang B."/>
        </authorList>
    </citation>
    <scope>NUCLEOTIDE SEQUENCE [LARGE SCALE GENOMIC DNA]</scope>
    <source>
        <strain evidence="1">Ann1</strain>
    </source>
</reference>
<sequence>MTVAYAYFRYILDRENHKSIVYYYPGPSDVPLIVVEPTRVRDEMDNKGTDKDTSESKQGKENAQDTAVTGQEKDSSYKMTTMKGKHKKASCGICLRILYGMLCFLAATIAIALIIVAIVTSIATKAYDTEQSSRLVGMVMLAVTAAVTVSVSIYALVAVIKKDSKPVHTTGVVLIVVIVIQAIIAGVSVKVSSADEINLGKSLADSFKLSMESNSRHVKLWALTQSDLNCCGIYGPEDYRHKNIPSYFPPNVPISCCPTYDKERSELVQEREREFCKARKTFYDIGCRNIVINAFKETAAMVLTVTVALIIFENTFYTVKRCRLCGIHELVKKMTLQLRCRQPSL</sequence>